<dbReference type="GO" id="GO:0005524">
    <property type="term" value="F:ATP binding"/>
    <property type="evidence" value="ECO:0007669"/>
    <property type="project" value="UniProtKB-KW"/>
</dbReference>
<comment type="similarity">
    <text evidence="1">Belongs to the class-I aminoacyl-tRNA synthetase family.</text>
</comment>
<evidence type="ECO:0000256" key="6">
    <source>
        <dbReference type="ARBA" id="ARBA00022917"/>
    </source>
</evidence>
<accession>A0A498I7S8</accession>
<dbReference type="PANTHER" id="PTHR43097">
    <property type="entry name" value="GLUTAMINE-TRNA LIGASE"/>
    <property type="match status" value="1"/>
</dbReference>
<dbReference type="Gene3D" id="2.40.240.10">
    <property type="entry name" value="Ribosomal Protein L25, Chain P"/>
    <property type="match status" value="2"/>
</dbReference>
<keyword evidence="7" id="KW-0030">Aminoacyl-tRNA synthetase</keyword>
<dbReference type="PANTHER" id="PTHR43097:SF4">
    <property type="entry name" value="GLUTAMINE--TRNA LIGASE"/>
    <property type="match status" value="1"/>
</dbReference>
<evidence type="ECO:0000256" key="4">
    <source>
        <dbReference type="ARBA" id="ARBA00022741"/>
    </source>
</evidence>
<reference evidence="10 11" key="1">
    <citation type="submission" date="2018-10" db="EMBL/GenBank/DDBJ databases">
        <title>A high-quality apple genome assembly.</title>
        <authorList>
            <person name="Hu J."/>
        </authorList>
    </citation>
    <scope>NUCLEOTIDE SEQUENCE [LARGE SCALE GENOMIC DNA]</scope>
    <source>
        <strain evidence="11">cv. HFTH1</strain>
        <tissue evidence="10">Young leaf</tissue>
    </source>
</reference>
<dbReference type="EMBL" id="RDQH01000339">
    <property type="protein sequence ID" value="RXH79300.1"/>
    <property type="molecule type" value="Genomic_DNA"/>
</dbReference>
<evidence type="ECO:0000256" key="2">
    <source>
        <dbReference type="ARBA" id="ARBA00012836"/>
    </source>
</evidence>
<keyword evidence="3" id="KW-0436">Ligase</keyword>
<dbReference type="STRING" id="3750.A0A498I7S8"/>
<feature type="domain" description="Glutamyl/glutaminyl-tRNA synthetase class Ib anti-codon binding" evidence="9">
    <location>
        <begin position="6"/>
        <end position="82"/>
    </location>
</feature>
<keyword evidence="4" id="KW-0547">Nucleotide-binding</keyword>
<evidence type="ECO:0000256" key="1">
    <source>
        <dbReference type="ARBA" id="ARBA00005594"/>
    </source>
</evidence>
<sequence length="168" mass="19013">MDLEARKWPDAQTDDASAFYKVPFSNTVYIDRSDFRLKDSKDYFGLAPGKSVLLRYAFPIKCTDVILADDEETVLEIRAEYDPTKKTKPKGVLHWVSEPSPGVDPLKNPAELEDWLADLNPESKVVIPNAYAVPSLGRYFVVDKDSTPEKLVFNRTVTLRDSYHKGGK</sequence>
<dbReference type="GO" id="GO:0005829">
    <property type="term" value="C:cytosol"/>
    <property type="evidence" value="ECO:0007669"/>
    <property type="project" value="TreeGrafter"/>
</dbReference>
<dbReference type="GO" id="GO:0004819">
    <property type="term" value="F:glutamine-tRNA ligase activity"/>
    <property type="evidence" value="ECO:0007669"/>
    <property type="project" value="UniProtKB-EC"/>
</dbReference>
<dbReference type="Pfam" id="PF03950">
    <property type="entry name" value="tRNA-synt_1c_C"/>
    <property type="match status" value="1"/>
</dbReference>
<protein>
    <recommendedName>
        <fullName evidence="2">glutamine--tRNA ligase</fullName>
        <ecNumber evidence="2">6.1.1.18</ecNumber>
    </recommendedName>
</protein>
<evidence type="ECO:0000256" key="7">
    <source>
        <dbReference type="ARBA" id="ARBA00023146"/>
    </source>
</evidence>
<keyword evidence="6" id="KW-0648">Protein biosynthesis</keyword>
<dbReference type="InterPro" id="IPR011035">
    <property type="entry name" value="Ribosomal_bL25/Gln-tRNA_synth"/>
</dbReference>
<proteinExistence type="inferred from homology"/>
<dbReference type="InterPro" id="IPR020059">
    <property type="entry name" value="Glu/Gln-tRNA-synth_Ib_codon-bd"/>
</dbReference>
<evidence type="ECO:0000256" key="5">
    <source>
        <dbReference type="ARBA" id="ARBA00022840"/>
    </source>
</evidence>
<dbReference type="InterPro" id="IPR050132">
    <property type="entry name" value="Gln/Glu-tRNA_Ligase"/>
</dbReference>
<evidence type="ECO:0000259" key="9">
    <source>
        <dbReference type="Pfam" id="PF03950"/>
    </source>
</evidence>
<comment type="caution">
    <text evidence="10">The sequence shown here is derived from an EMBL/GenBank/DDBJ whole genome shotgun (WGS) entry which is preliminary data.</text>
</comment>
<evidence type="ECO:0000313" key="10">
    <source>
        <dbReference type="EMBL" id="RXH79300.1"/>
    </source>
</evidence>
<dbReference type="EC" id="6.1.1.18" evidence="2"/>
<keyword evidence="11" id="KW-1185">Reference proteome</keyword>
<evidence type="ECO:0000256" key="8">
    <source>
        <dbReference type="ARBA" id="ARBA00048270"/>
    </source>
</evidence>
<gene>
    <name evidence="10" type="ORF">DVH24_040447</name>
</gene>
<dbReference type="AlphaFoldDB" id="A0A498I7S8"/>
<name>A0A498I7S8_MALDO</name>
<organism evidence="10 11">
    <name type="scientific">Malus domestica</name>
    <name type="common">Apple</name>
    <name type="synonym">Pyrus malus</name>
    <dbReference type="NCBI Taxonomy" id="3750"/>
    <lineage>
        <taxon>Eukaryota</taxon>
        <taxon>Viridiplantae</taxon>
        <taxon>Streptophyta</taxon>
        <taxon>Embryophyta</taxon>
        <taxon>Tracheophyta</taxon>
        <taxon>Spermatophyta</taxon>
        <taxon>Magnoliopsida</taxon>
        <taxon>eudicotyledons</taxon>
        <taxon>Gunneridae</taxon>
        <taxon>Pentapetalae</taxon>
        <taxon>rosids</taxon>
        <taxon>fabids</taxon>
        <taxon>Rosales</taxon>
        <taxon>Rosaceae</taxon>
        <taxon>Amygdaloideae</taxon>
        <taxon>Maleae</taxon>
        <taxon>Malus</taxon>
    </lineage>
</organism>
<dbReference type="SUPFAM" id="SSF50715">
    <property type="entry name" value="Ribosomal protein L25-like"/>
    <property type="match status" value="1"/>
</dbReference>
<comment type="catalytic activity">
    <reaction evidence="8">
        <text>tRNA(Gln) + L-glutamine + ATP = L-glutaminyl-tRNA(Gln) + AMP + diphosphate</text>
        <dbReference type="Rhea" id="RHEA:20121"/>
        <dbReference type="Rhea" id="RHEA-COMP:9662"/>
        <dbReference type="Rhea" id="RHEA-COMP:9681"/>
        <dbReference type="ChEBI" id="CHEBI:30616"/>
        <dbReference type="ChEBI" id="CHEBI:33019"/>
        <dbReference type="ChEBI" id="CHEBI:58359"/>
        <dbReference type="ChEBI" id="CHEBI:78442"/>
        <dbReference type="ChEBI" id="CHEBI:78521"/>
        <dbReference type="ChEBI" id="CHEBI:456215"/>
        <dbReference type="EC" id="6.1.1.18"/>
    </reaction>
</comment>
<keyword evidence="5" id="KW-0067">ATP-binding</keyword>
<dbReference type="InterPro" id="IPR020056">
    <property type="entry name" value="Rbsml_bL25/Gln-tRNA_synth_N"/>
</dbReference>
<evidence type="ECO:0000313" key="11">
    <source>
        <dbReference type="Proteomes" id="UP000290289"/>
    </source>
</evidence>
<dbReference type="GO" id="GO:0006425">
    <property type="term" value="P:glutaminyl-tRNA aminoacylation"/>
    <property type="evidence" value="ECO:0007669"/>
    <property type="project" value="TreeGrafter"/>
</dbReference>
<dbReference type="FunFam" id="2.40.240.10:FF:000007">
    <property type="entry name" value="Glutamine--tRNA ligase"/>
    <property type="match status" value="1"/>
</dbReference>
<dbReference type="Proteomes" id="UP000290289">
    <property type="component" value="Chromosome 13"/>
</dbReference>
<evidence type="ECO:0000256" key="3">
    <source>
        <dbReference type="ARBA" id="ARBA00022598"/>
    </source>
</evidence>